<proteinExistence type="predicted"/>
<dbReference type="PROSITE" id="PS50850">
    <property type="entry name" value="MFS"/>
    <property type="match status" value="1"/>
</dbReference>
<dbReference type="Gene3D" id="1.20.1250.20">
    <property type="entry name" value="MFS general substrate transporter like domains"/>
    <property type="match status" value="1"/>
</dbReference>
<evidence type="ECO:0000256" key="5">
    <source>
        <dbReference type="SAM" id="Phobius"/>
    </source>
</evidence>
<feature type="domain" description="Major facilitator superfamily (MFS) profile" evidence="6">
    <location>
        <begin position="105"/>
        <end position="524"/>
    </location>
</feature>
<dbReference type="Proteomes" id="UP001549921">
    <property type="component" value="Unassembled WGS sequence"/>
</dbReference>
<dbReference type="CDD" id="cd17317">
    <property type="entry name" value="MFS_SLC22"/>
    <property type="match status" value="1"/>
</dbReference>
<dbReference type="InterPro" id="IPR005828">
    <property type="entry name" value="MFS_sugar_transport-like"/>
</dbReference>
<evidence type="ECO:0000313" key="8">
    <source>
        <dbReference type="Proteomes" id="UP001549921"/>
    </source>
</evidence>
<feature type="transmembrane region" description="Helical" evidence="5">
    <location>
        <begin position="496"/>
        <end position="519"/>
    </location>
</feature>
<dbReference type="AlphaFoldDB" id="A0ABD0SFQ2"/>
<evidence type="ECO:0000256" key="1">
    <source>
        <dbReference type="ARBA" id="ARBA00004141"/>
    </source>
</evidence>
<feature type="transmembrane region" description="Helical" evidence="5">
    <location>
        <begin position="269"/>
        <end position="287"/>
    </location>
</feature>
<dbReference type="SUPFAM" id="SSF103473">
    <property type="entry name" value="MFS general substrate transporter"/>
    <property type="match status" value="1"/>
</dbReference>
<feature type="transmembrane region" description="Helical" evidence="5">
    <location>
        <begin position="151"/>
        <end position="174"/>
    </location>
</feature>
<feature type="transmembrane region" description="Helical" evidence="5">
    <location>
        <begin position="240"/>
        <end position="263"/>
    </location>
</feature>
<dbReference type="EMBL" id="JBEDNZ010000021">
    <property type="protein sequence ID" value="KAL0818674.1"/>
    <property type="molecule type" value="Genomic_DNA"/>
</dbReference>
<feature type="transmembrane region" description="Helical" evidence="5">
    <location>
        <begin position="212"/>
        <end position="233"/>
    </location>
</feature>
<feature type="transmembrane region" description="Helical" evidence="5">
    <location>
        <begin position="183"/>
        <end position="200"/>
    </location>
</feature>
<organism evidence="7 8">
    <name type="scientific">Loxostege sticticalis</name>
    <name type="common">Beet webworm moth</name>
    <dbReference type="NCBI Taxonomy" id="481309"/>
    <lineage>
        <taxon>Eukaryota</taxon>
        <taxon>Metazoa</taxon>
        <taxon>Ecdysozoa</taxon>
        <taxon>Arthropoda</taxon>
        <taxon>Hexapoda</taxon>
        <taxon>Insecta</taxon>
        <taxon>Pterygota</taxon>
        <taxon>Neoptera</taxon>
        <taxon>Endopterygota</taxon>
        <taxon>Lepidoptera</taxon>
        <taxon>Glossata</taxon>
        <taxon>Ditrysia</taxon>
        <taxon>Pyraloidea</taxon>
        <taxon>Crambidae</taxon>
        <taxon>Pyraustinae</taxon>
        <taxon>Loxostege</taxon>
    </lineage>
</organism>
<dbReference type="Pfam" id="PF00083">
    <property type="entry name" value="Sugar_tr"/>
    <property type="match status" value="1"/>
</dbReference>
<reference evidence="7 8" key="1">
    <citation type="submission" date="2024-06" db="EMBL/GenBank/DDBJ databases">
        <title>A chromosome-level genome assembly of beet webworm, Loxostege sticticalis.</title>
        <authorList>
            <person name="Zhang Y."/>
        </authorList>
    </citation>
    <scope>NUCLEOTIDE SEQUENCE [LARGE SCALE GENOMIC DNA]</scope>
    <source>
        <strain evidence="7">AQ028</strain>
        <tissue evidence="7">Male pupae</tissue>
    </source>
</reference>
<dbReference type="PANTHER" id="PTHR24064">
    <property type="entry name" value="SOLUTE CARRIER FAMILY 22 MEMBER"/>
    <property type="match status" value="1"/>
</dbReference>
<dbReference type="InterPro" id="IPR036259">
    <property type="entry name" value="MFS_trans_sf"/>
</dbReference>
<feature type="transmembrane region" description="Helical" evidence="5">
    <location>
        <begin position="41"/>
        <end position="64"/>
    </location>
</feature>
<keyword evidence="2 5" id="KW-0812">Transmembrane</keyword>
<protein>
    <recommendedName>
        <fullName evidence="6">Major facilitator superfamily (MFS) profile domain-containing protein</fullName>
    </recommendedName>
</protein>
<keyword evidence="4 5" id="KW-0472">Membrane</keyword>
<feature type="transmembrane region" description="Helical" evidence="5">
    <location>
        <begin position="353"/>
        <end position="372"/>
    </location>
</feature>
<evidence type="ECO:0000256" key="4">
    <source>
        <dbReference type="ARBA" id="ARBA00023136"/>
    </source>
</evidence>
<evidence type="ECO:0000256" key="3">
    <source>
        <dbReference type="ARBA" id="ARBA00022989"/>
    </source>
</evidence>
<evidence type="ECO:0000256" key="2">
    <source>
        <dbReference type="ARBA" id="ARBA00022692"/>
    </source>
</evidence>
<dbReference type="InterPro" id="IPR020846">
    <property type="entry name" value="MFS_dom"/>
</dbReference>
<keyword evidence="3 5" id="KW-1133">Transmembrane helix</keyword>
<name>A0ABD0SFQ2_LOXSC</name>
<comment type="caution">
    <text evidence="7">The sequence shown here is derived from an EMBL/GenBank/DDBJ whole genome shotgun (WGS) entry which is preliminary data.</text>
</comment>
<dbReference type="GO" id="GO:0016020">
    <property type="term" value="C:membrane"/>
    <property type="evidence" value="ECO:0007669"/>
    <property type="project" value="UniProtKB-SubCell"/>
</dbReference>
<gene>
    <name evidence="7" type="ORF">ABMA28_008025</name>
</gene>
<evidence type="ECO:0000259" key="6">
    <source>
        <dbReference type="PROSITE" id="PS50850"/>
    </source>
</evidence>
<accession>A0ABD0SFQ2</accession>
<comment type="subcellular location">
    <subcellularLocation>
        <location evidence="1">Membrane</location>
        <topology evidence="1">Multi-pass membrane protein</topology>
    </subcellularLocation>
</comment>
<sequence>MVQTIQRIISQNLPVIQTSSKPTEKEDPFSKLVGHFGKWQFIIFAAVFLVKLSSGWVQMAILFLTPNLTFRCAEFQNSTASDLFISTKDPIFNTSSLAENSSAVSQNYSLFGNRIFEENTCYAECMRYEYDTGLFENTIVSEWDLVCDRRWLASFTQMVLQLGILIGSIVFGFLSDRYGRKNTFLLSITTLIIFGFVVPFSPSYTVFTISRFFLGMATAGTMVISFVIIMETVGPRFRELLGCLFQIPFIIGHMTVPLFAYFFRSWDTYTLALAVPPLIYLGYFFVLNESPRWLVSVGRVEEATKIVTRAAEINNLPTSKIKETLTELSQDIQSRSDEPKPNYSALFHHSLRLKTACCCGIWLITGVTFFGLNQYISQTSPDPFVSVTAAGAIQIPSILLSIWLIRTFGRRATTIAFSCFGGLCIITLGCLPPTFAIRLTLGTLGVSCASVVATTIYIYTSELYPTVVRNMGMGAASTAMRIGSMVAPFISNITTIPWLPTVVFGAAPILAGALCLLLAETKGKVLPDSIDDITEK</sequence>
<feature type="transmembrane region" description="Helical" evidence="5">
    <location>
        <begin position="384"/>
        <end position="405"/>
    </location>
</feature>
<evidence type="ECO:0000313" key="7">
    <source>
        <dbReference type="EMBL" id="KAL0818674.1"/>
    </source>
</evidence>
<feature type="transmembrane region" description="Helical" evidence="5">
    <location>
        <begin position="412"/>
        <end position="429"/>
    </location>
</feature>